<dbReference type="InterPro" id="IPR022385">
    <property type="entry name" value="Rhs_assc_core"/>
</dbReference>
<reference evidence="1 2" key="2">
    <citation type="journal article" date="2016" name="Genome Announc.">
        <title>Draft Genome Sequence of a Biocontrol Rhizobacterium, Chryseobacterium kwangjuense Strain KJ1R5, Isolated from Pepper (Capsicum annuum).</title>
        <authorList>
            <person name="Jeong J.J."/>
            <person name="Park H."/>
            <person name="Park B.H."/>
            <person name="Mannaa M."/>
            <person name="Sang M.K."/>
            <person name="Choi I.G."/>
            <person name="Kim K.D."/>
        </authorList>
    </citation>
    <scope>NUCLEOTIDE SEQUENCE [LARGE SCALE GENOMIC DNA]</scope>
    <source>
        <strain evidence="1 2">KJ1R5</strain>
    </source>
</reference>
<proteinExistence type="predicted"/>
<dbReference type="AlphaFoldDB" id="A0A135W3X8"/>
<evidence type="ECO:0000313" key="2">
    <source>
        <dbReference type="Proteomes" id="UP000070513"/>
    </source>
</evidence>
<accession>A0A135W3X8</accession>
<organism evidence="1 2">
    <name type="scientific">Chryseobacterium kwangjuense</name>
    <dbReference type="NCBI Taxonomy" id="267125"/>
    <lineage>
        <taxon>Bacteria</taxon>
        <taxon>Pseudomonadati</taxon>
        <taxon>Bacteroidota</taxon>
        <taxon>Flavobacteriia</taxon>
        <taxon>Flavobacteriales</taxon>
        <taxon>Weeksellaceae</taxon>
        <taxon>Chryseobacterium group</taxon>
        <taxon>Chryseobacterium</taxon>
    </lineage>
</organism>
<name>A0A135W3X8_9FLAO</name>
<dbReference type="InterPro" id="IPR050708">
    <property type="entry name" value="T6SS_VgrG/RHS"/>
</dbReference>
<protein>
    <recommendedName>
        <fullName evidence="3">RHS repeat-associated core domain-containing protein</fullName>
    </recommendedName>
</protein>
<evidence type="ECO:0000313" key="1">
    <source>
        <dbReference type="EMBL" id="KXH79539.1"/>
    </source>
</evidence>
<reference evidence="2" key="1">
    <citation type="submission" date="2015-12" db="EMBL/GenBank/DDBJ databases">
        <title>Genome sequence of a biocontrol rhizobacterium Chryseobacterium kwangjuense strain KJ1R5 isolated from pepper (Capsicum annuum L.).</title>
        <authorList>
            <person name="Jeong J.-J."/>
            <person name="Park H."/>
            <person name="Mannaa M."/>
            <person name="Sang M.K."/>
            <person name="Choi I.-G."/>
            <person name="Kim K.D."/>
        </authorList>
    </citation>
    <scope>NUCLEOTIDE SEQUENCE [LARGE SCALE GENOMIC DNA]</scope>
    <source>
        <strain evidence="2">KJ1R5</strain>
    </source>
</reference>
<dbReference type="Proteomes" id="UP000070513">
    <property type="component" value="Unassembled WGS sequence"/>
</dbReference>
<dbReference type="Gene3D" id="2.180.10.10">
    <property type="entry name" value="RHS repeat-associated core"/>
    <property type="match status" value="1"/>
</dbReference>
<dbReference type="PANTHER" id="PTHR32305">
    <property type="match status" value="1"/>
</dbReference>
<gene>
    <name evidence="1" type="ORF">AU378_19405</name>
</gene>
<dbReference type="NCBIfam" id="TIGR03696">
    <property type="entry name" value="Rhs_assc_core"/>
    <property type="match status" value="1"/>
</dbReference>
<evidence type="ECO:0008006" key="3">
    <source>
        <dbReference type="Google" id="ProtNLM"/>
    </source>
</evidence>
<sequence length="325" mass="36703">MYNYTDHLGNTRLSYFKNGAGAEIIEESNYYPFGLKHEGYNVLSGNPAYKYKYNGKEIQETGMYDYGARFYMPDLGRWGVVDPLAETSRRWSTYTYAYDNPIMFLDPDGRSNTDWFKNSMGDMEFRDDVESQKDLDDKGIDGKYVGKTAQQGDLYYAANGVVYDDSIEGGGKPIAEGRVTDVGEVTITKKATMPRKVWNFVSENFISKPVEGVQFFGYFFYGLSQVPGEMYKQGRIENIHVKMDMTLRGFRNGNWVKTMEYVDGETVMSEQEKFEKMAMPGVDAMTLGVGTKLNLVKNTAANIGLKIGIKAATKIAISKTVKMNN</sequence>
<comment type="caution">
    <text evidence="1">The sequence shown here is derived from an EMBL/GenBank/DDBJ whole genome shotgun (WGS) entry which is preliminary data.</text>
</comment>
<dbReference type="PANTHER" id="PTHR32305:SF15">
    <property type="entry name" value="PROTEIN RHSA-RELATED"/>
    <property type="match status" value="1"/>
</dbReference>
<dbReference type="EMBL" id="LPUR01000018">
    <property type="protein sequence ID" value="KXH79539.1"/>
    <property type="molecule type" value="Genomic_DNA"/>
</dbReference>